<evidence type="ECO:0000313" key="1">
    <source>
        <dbReference type="EnsemblPlants" id="AET1Gv20807500.5"/>
    </source>
</evidence>
<proteinExistence type="predicted"/>
<dbReference type="EnsemblPlants" id="AET1Gv20807500.5">
    <property type="protein sequence ID" value="AET1Gv20807500.5"/>
    <property type="gene ID" value="AET1Gv20807500"/>
</dbReference>
<organism evidence="1 2">
    <name type="scientific">Aegilops tauschii subsp. strangulata</name>
    <name type="common">Goatgrass</name>
    <dbReference type="NCBI Taxonomy" id="200361"/>
    <lineage>
        <taxon>Eukaryota</taxon>
        <taxon>Viridiplantae</taxon>
        <taxon>Streptophyta</taxon>
        <taxon>Embryophyta</taxon>
        <taxon>Tracheophyta</taxon>
        <taxon>Spermatophyta</taxon>
        <taxon>Magnoliopsida</taxon>
        <taxon>Liliopsida</taxon>
        <taxon>Poales</taxon>
        <taxon>Poaceae</taxon>
        <taxon>BOP clade</taxon>
        <taxon>Pooideae</taxon>
        <taxon>Triticodae</taxon>
        <taxon>Triticeae</taxon>
        <taxon>Triticinae</taxon>
        <taxon>Aegilops</taxon>
    </lineage>
</organism>
<evidence type="ECO:0000313" key="2">
    <source>
        <dbReference type="Proteomes" id="UP000015105"/>
    </source>
</evidence>
<keyword evidence="2" id="KW-1185">Reference proteome</keyword>
<reference evidence="2" key="1">
    <citation type="journal article" date="2014" name="Science">
        <title>Ancient hybridizations among the ancestral genomes of bread wheat.</title>
        <authorList>
            <consortium name="International Wheat Genome Sequencing Consortium,"/>
            <person name="Marcussen T."/>
            <person name="Sandve S.R."/>
            <person name="Heier L."/>
            <person name="Spannagl M."/>
            <person name="Pfeifer M."/>
            <person name="Jakobsen K.S."/>
            <person name="Wulff B.B."/>
            <person name="Steuernagel B."/>
            <person name="Mayer K.F."/>
            <person name="Olsen O.A."/>
        </authorList>
    </citation>
    <scope>NUCLEOTIDE SEQUENCE [LARGE SCALE GENOMIC DNA]</scope>
    <source>
        <strain evidence="2">cv. AL8/78</strain>
    </source>
</reference>
<dbReference type="Gramene" id="AET1Gv20807500.5">
    <property type="protein sequence ID" value="AET1Gv20807500.5"/>
    <property type="gene ID" value="AET1Gv20807500"/>
</dbReference>
<name>A0A452ZJU4_AEGTS</name>
<accession>A0A452ZJU4</accession>
<sequence>ISLLTRLSLSRKKKKKKLDYLICLFCLWACICKPNRSKRYLTEGKSQLRRKVMKRLRRP</sequence>
<protein>
    <submittedName>
        <fullName evidence="1">Uncharacterized protein</fullName>
    </submittedName>
</protein>
<reference evidence="1" key="5">
    <citation type="journal article" date="2021" name="G3 (Bethesda)">
        <title>Aegilops tauschii genome assembly Aet v5.0 features greater sequence contiguity and improved annotation.</title>
        <authorList>
            <person name="Wang L."/>
            <person name="Zhu T."/>
            <person name="Rodriguez J.C."/>
            <person name="Deal K.R."/>
            <person name="Dubcovsky J."/>
            <person name="McGuire P.E."/>
            <person name="Lux T."/>
            <person name="Spannagl M."/>
            <person name="Mayer K.F.X."/>
            <person name="Baldrich P."/>
            <person name="Meyers B.C."/>
            <person name="Huo N."/>
            <person name="Gu Y.Q."/>
            <person name="Zhou H."/>
            <person name="Devos K.M."/>
            <person name="Bennetzen J.L."/>
            <person name="Unver T."/>
            <person name="Budak H."/>
            <person name="Gulick P.J."/>
            <person name="Galiba G."/>
            <person name="Kalapos B."/>
            <person name="Nelson D.R."/>
            <person name="Li P."/>
            <person name="You F.M."/>
            <person name="Luo M.C."/>
            <person name="Dvorak J."/>
        </authorList>
    </citation>
    <scope>NUCLEOTIDE SEQUENCE [LARGE SCALE GENOMIC DNA]</scope>
    <source>
        <strain evidence="1">cv. AL8/78</strain>
    </source>
</reference>
<dbReference type="Proteomes" id="UP000015105">
    <property type="component" value="Chromosome 1D"/>
</dbReference>
<reference evidence="1" key="4">
    <citation type="submission" date="2019-03" db="UniProtKB">
        <authorList>
            <consortium name="EnsemblPlants"/>
        </authorList>
    </citation>
    <scope>IDENTIFICATION</scope>
</reference>
<dbReference type="AlphaFoldDB" id="A0A452ZJU4"/>
<reference evidence="1" key="3">
    <citation type="journal article" date="2017" name="Nature">
        <title>Genome sequence of the progenitor of the wheat D genome Aegilops tauschii.</title>
        <authorList>
            <person name="Luo M.C."/>
            <person name="Gu Y.Q."/>
            <person name="Puiu D."/>
            <person name="Wang H."/>
            <person name="Twardziok S.O."/>
            <person name="Deal K.R."/>
            <person name="Huo N."/>
            <person name="Zhu T."/>
            <person name="Wang L."/>
            <person name="Wang Y."/>
            <person name="McGuire P.E."/>
            <person name="Liu S."/>
            <person name="Long H."/>
            <person name="Ramasamy R.K."/>
            <person name="Rodriguez J.C."/>
            <person name="Van S.L."/>
            <person name="Yuan L."/>
            <person name="Wang Z."/>
            <person name="Xia Z."/>
            <person name="Xiao L."/>
            <person name="Anderson O.D."/>
            <person name="Ouyang S."/>
            <person name="Liang Y."/>
            <person name="Zimin A.V."/>
            <person name="Pertea G."/>
            <person name="Qi P."/>
            <person name="Bennetzen J.L."/>
            <person name="Dai X."/>
            <person name="Dawson M.W."/>
            <person name="Muller H.G."/>
            <person name="Kugler K."/>
            <person name="Rivarola-Duarte L."/>
            <person name="Spannagl M."/>
            <person name="Mayer K.F.X."/>
            <person name="Lu F.H."/>
            <person name="Bevan M.W."/>
            <person name="Leroy P."/>
            <person name="Li P."/>
            <person name="You F.M."/>
            <person name="Sun Q."/>
            <person name="Liu Z."/>
            <person name="Lyons E."/>
            <person name="Wicker T."/>
            <person name="Salzberg S.L."/>
            <person name="Devos K.M."/>
            <person name="Dvorak J."/>
        </authorList>
    </citation>
    <scope>NUCLEOTIDE SEQUENCE [LARGE SCALE GENOMIC DNA]</scope>
    <source>
        <strain evidence="1">cv. AL8/78</strain>
    </source>
</reference>
<reference evidence="2" key="2">
    <citation type="journal article" date="2017" name="Nat. Plants">
        <title>The Aegilops tauschii genome reveals multiple impacts of transposons.</title>
        <authorList>
            <person name="Zhao G."/>
            <person name="Zou C."/>
            <person name="Li K."/>
            <person name="Wang K."/>
            <person name="Li T."/>
            <person name="Gao L."/>
            <person name="Zhang X."/>
            <person name="Wang H."/>
            <person name="Yang Z."/>
            <person name="Liu X."/>
            <person name="Jiang W."/>
            <person name="Mao L."/>
            <person name="Kong X."/>
            <person name="Jiao Y."/>
            <person name="Jia J."/>
        </authorList>
    </citation>
    <scope>NUCLEOTIDE SEQUENCE [LARGE SCALE GENOMIC DNA]</scope>
    <source>
        <strain evidence="2">cv. AL8/78</strain>
    </source>
</reference>